<gene>
    <name evidence="2" type="ORF">FTUN_7869</name>
</gene>
<dbReference type="EMBL" id="CP053452">
    <property type="protein sequence ID" value="QJX00245.1"/>
    <property type="molecule type" value="Genomic_DNA"/>
</dbReference>
<dbReference type="KEGG" id="ftj:FTUN_7869"/>
<evidence type="ECO:0000313" key="2">
    <source>
        <dbReference type="EMBL" id="QJX00245.1"/>
    </source>
</evidence>
<keyword evidence="3" id="KW-1185">Reference proteome</keyword>
<sequence length="104" mass="11687">MNIYSGERSATGRIRVRVNGRPLNPRSSQDPNNGAEDGFGWGFAGHGPAQLALAILLDVTGDSDADEFDQRDFQRQFVAQWGDRWQITDVQVREWLETSRTLHG</sequence>
<evidence type="ECO:0000313" key="3">
    <source>
        <dbReference type="Proteomes" id="UP000503447"/>
    </source>
</evidence>
<accession>A0A6M5Z3F4</accession>
<dbReference type="InterPro" id="IPR046164">
    <property type="entry name" value="DUF6166"/>
</dbReference>
<reference evidence="3" key="1">
    <citation type="submission" date="2020-05" db="EMBL/GenBank/DDBJ databases">
        <title>Frigoriglobus tundricola gen. nov., sp. nov., a psychrotolerant cellulolytic planctomycete of the family Gemmataceae with two divergent copies of 16S rRNA gene.</title>
        <authorList>
            <person name="Kulichevskaya I.S."/>
            <person name="Ivanova A.A."/>
            <person name="Naumoff D.G."/>
            <person name="Beletsky A.V."/>
            <person name="Rijpstra W.I.C."/>
            <person name="Sinninghe Damste J.S."/>
            <person name="Mardanov A.V."/>
            <person name="Ravin N.V."/>
            <person name="Dedysh S.N."/>
        </authorList>
    </citation>
    <scope>NUCLEOTIDE SEQUENCE [LARGE SCALE GENOMIC DNA]</scope>
    <source>
        <strain evidence="3">PL17</strain>
    </source>
</reference>
<dbReference type="Proteomes" id="UP000503447">
    <property type="component" value="Chromosome"/>
</dbReference>
<dbReference type="Pfam" id="PF19663">
    <property type="entry name" value="DUF6166"/>
    <property type="match status" value="1"/>
</dbReference>
<feature type="region of interest" description="Disordered" evidence="1">
    <location>
        <begin position="1"/>
        <end position="41"/>
    </location>
</feature>
<evidence type="ECO:0000256" key="1">
    <source>
        <dbReference type="SAM" id="MobiDB-lite"/>
    </source>
</evidence>
<dbReference type="AlphaFoldDB" id="A0A6M5Z3F4"/>
<name>A0A6M5Z3F4_9BACT</name>
<dbReference type="RefSeq" id="WP_171468891.1">
    <property type="nucleotide sequence ID" value="NZ_CP053452.2"/>
</dbReference>
<proteinExistence type="predicted"/>
<protein>
    <submittedName>
        <fullName evidence="2">Uncharacterized protein</fullName>
    </submittedName>
</protein>
<organism evidence="2 3">
    <name type="scientific">Frigoriglobus tundricola</name>
    <dbReference type="NCBI Taxonomy" id="2774151"/>
    <lineage>
        <taxon>Bacteria</taxon>
        <taxon>Pseudomonadati</taxon>
        <taxon>Planctomycetota</taxon>
        <taxon>Planctomycetia</taxon>
        <taxon>Gemmatales</taxon>
        <taxon>Gemmataceae</taxon>
        <taxon>Frigoriglobus</taxon>
    </lineage>
</organism>